<sequence>MRSSVLSCLLQCLQVPLEMENEGTNGMAKRVKTSVEEKETLVEDGSIVQVQGDETEPRAPNSEQMEIEIAHILEKINNFTQMVSELLESGKSVMKELSNEFEERMILIHKEQMEKWQEEIKKLRSLDAANEETDALLHNAKYLFQNIHGGS</sequence>
<reference evidence="2" key="1">
    <citation type="submission" date="2019-10" db="EMBL/GenBank/DDBJ databases">
        <authorList>
            <person name="Zhang R."/>
            <person name="Pan Y."/>
            <person name="Wang J."/>
            <person name="Ma R."/>
            <person name="Yu S."/>
        </authorList>
    </citation>
    <scope>NUCLEOTIDE SEQUENCE</scope>
    <source>
        <strain evidence="2">LA-IB0</strain>
        <tissue evidence="2">Leaf</tissue>
    </source>
</reference>
<evidence type="ECO:0000313" key="2">
    <source>
        <dbReference type="EMBL" id="KAG8366660.1"/>
    </source>
</evidence>
<organism evidence="2 3">
    <name type="scientific">Buddleja alternifolia</name>
    <dbReference type="NCBI Taxonomy" id="168488"/>
    <lineage>
        <taxon>Eukaryota</taxon>
        <taxon>Viridiplantae</taxon>
        <taxon>Streptophyta</taxon>
        <taxon>Embryophyta</taxon>
        <taxon>Tracheophyta</taxon>
        <taxon>Spermatophyta</taxon>
        <taxon>Magnoliopsida</taxon>
        <taxon>eudicotyledons</taxon>
        <taxon>Gunneridae</taxon>
        <taxon>Pentapetalae</taxon>
        <taxon>asterids</taxon>
        <taxon>lamiids</taxon>
        <taxon>Lamiales</taxon>
        <taxon>Scrophulariaceae</taxon>
        <taxon>Buddlejeae</taxon>
        <taxon>Buddleja</taxon>
    </lineage>
</organism>
<comment type="caution">
    <text evidence="2">The sequence shown here is derived from an EMBL/GenBank/DDBJ whole genome shotgun (WGS) entry which is preliminary data.</text>
</comment>
<evidence type="ECO:0000256" key="1">
    <source>
        <dbReference type="SAM" id="Coils"/>
    </source>
</evidence>
<dbReference type="PANTHER" id="PTHR35500">
    <property type="entry name" value="OS03G0108700 PROTEIN"/>
    <property type="match status" value="1"/>
</dbReference>
<protein>
    <recommendedName>
        <fullName evidence="4">Knotted 1-binding protein 36</fullName>
    </recommendedName>
</protein>
<dbReference type="Proteomes" id="UP000826271">
    <property type="component" value="Unassembled WGS sequence"/>
</dbReference>
<feature type="coiled-coil region" evidence="1">
    <location>
        <begin position="99"/>
        <end position="126"/>
    </location>
</feature>
<name>A0AAV6WI43_9LAMI</name>
<dbReference type="PANTHER" id="PTHR35500:SF1">
    <property type="entry name" value="OS03G0108700 PROTEIN"/>
    <property type="match status" value="1"/>
</dbReference>
<keyword evidence="3" id="KW-1185">Reference proteome</keyword>
<accession>A0AAV6WI43</accession>
<evidence type="ECO:0000313" key="3">
    <source>
        <dbReference type="Proteomes" id="UP000826271"/>
    </source>
</evidence>
<evidence type="ECO:0008006" key="4">
    <source>
        <dbReference type="Google" id="ProtNLM"/>
    </source>
</evidence>
<dbReference type="AlphaFoldDB" id="A0AAV6WI43"/>
<dbReference type="EMBL" id="WHWC01000017">
    <property type="protein sequence ID" value="KAG8366660.1"/>
    <property type="molecule type" value="Genomic_DNA"/>
</dbReference>
<proteinExistence type="predicted"/>
<gene>
    <name evidence="2" type="ORF">BUALT_Bualt17G0102700</name>
</gene>
<keyword evidence="1" id="KW-0175">Coiled coil</keyword>